<accession>A0A1G2LP89</accession>
<keyword evidence="1" id="KW-0378">Hydrolase</keyword>
<dbReference type="InterPro" id="IPR033704">
    <property type="entry name" value="dUTPase_trimeric"/>
</dbReference>
<evidence type="ECO:0000313" key="4">
    <source>
        <dbReference type="Proteomes" id="UP000177171"/>
    </source>
</evidence>
<dbReference type="PANTHER" id="PTHR42680">
    <property type="entry name" value="DCTP DEAMINASE"/>
    <property type="match status" value="1"/>
</dbReference>
<organism evidence="3 4">
    <name type="scientific">Candidatus Sungbacteria bacterium RIFCSPLOWO2_12_FULL_41_11</name>
    <dbReference type="NCBI Taxonomy" id="1802286"/>
    <lineage>
        <taxon>Bacteria</taxon>
        <taxon>Candidatus Sungiibacteriota</taxon>
    </lineage>
</organism>
<dbReference type="SUPFAM" id="SSF51283">
    <property type="entry name" value="dUTPase-like"/>
    <property type="match status" value="1"/>
</dbReference>
<dbReference type="Pfam" id="PF22769">
    <property type="entry name" value="DCD"/>
    <property type="match status" value="1"/>
</dbReference>
<dbReference type="GO" id="GO:0006229">
    <property type="term" value="P:dUTP biosynthetic process"/>
    <property type="evidence" value="ECO:0007669"/>
    <property type="project" value="InterPro"/>
</dbReference>
<dbReference type="Gene3D" id="2.70.40.10">
    <property type="match status" value="1"/>
</dbReference>
<dbReference type="PANTHER" id="PTHR42680:SF2">
    <property type="entry name" value="DCTP DEAMINASE"/>
    <property type="match status" value="1"/>
</dbReference>
<dbReference type="EMBL" id="MHQY01000028">
    <property type="protein sequence ID" value="OHA13416.1"/>
    <property type="molecule type" value="Genomic_DNA"/>
</dbReference>
<evidence type="ECO:0000256" key="1">
    <source>
        <dbReference type="ARBA" id="ARBA00022801"/>
    </source>
</evidence>
<dbReference type="GO" id="GO:0008829">
    <property type="term" value="F:dCTP deaminase activity"/>
    <property type="evidence" value="ECO:0007669"/>
    <property type="project" value="InterPro"/>
</dbReference>
<dbReference type="CDD" id="cd07557">
    <property type="entry name" value="trimeric_dUTPase"/>
    <property type="match status" value="1"/>
</dbReference>
<evidence type="ECO:0000256" key="2">
    <source>
        <dbReference type="ARBA" id="ARBA00023080"/>
    </source>
</evidence>
<name>A0A1G2LP89_9BACT</name>
<dbReference type="Proteomes" id="UP000177171">
    <property type="component" value="Unassembled WGS sequence"/>
</dbReference>
<protein>
    <submittedName>
        <fullName evidence="3">Uncharacterized protein</fullName>
    </submittedName>
</protein>
<gene>
    <name evidence="3" type="ORF">A3G49_01075</name>
</gene>
<keyword evidence="2" id="KW-0546">Nucleotide metabolism</keyword>
<reference evidence="3 4" key="1">
    <citation type="journal article" date="2016" name="Nat. Commun.">
        <title>Thousands of microbial genomes shed light on interconnected biogeochemical processes in an aquifer system.</title>
        <authorList>
            <person name="Anantharaman K."/>
            <person name="Brown C.T."/>
            <person name="Hug L.A."/>
            <person name="Sharon I."/>
            <person name="Castelle C.J."/>
            <person name="Probst A.J."/>
            <person name="Thomas B.C."/>
            <person name="Singh A."/>
            <person name="Wilkins M.J."/>
            <person name="Karaoz U."/>
            <person name="Brodie E.L."/>
            <person name="Williams K.H."/>
            <person name="Hubbard S.S."/>
            <person name="Banfield J.F."/>
        </authorList>
    </citation>
    <scope>NUCLEOTIDE SEQUENCE [LARGE SCALE GENOMIC DNA]</scope>
</reference>
<sequence>MLLSRDAILRHLKKGTIIIEPFDERKLKTTSYDVTLGNFYWKEKHPDGGATLHNVYDEESTKRVWSGPHEAECAKDVAKRTGVLLKNIKPDEKVLLLRPGETVLAHTQEFIGGRDICVGKMYARSSLGRNFIEVCKDAGWGDIGYFNRWTMEVTNNSQHFTIPLVVGRRIAQMVFYEVEPLAQAPDYVSEGGKYQLSQEIEEVKNSWNPHMMIPQMHKDWEIKLTS</sequence>
<comment type="caution">
    <text evidence="3">The sequence shown here is derived from an EMBL/GenBank/DDBJ whole genome shotgun (WGS) entry which is preliminary data.</text>
</comment>
<proteinExistence type="predicted"/>
<dbReference type="InterPro" id="IPR011962">
    <property type="entry name" value="dCTP_deaminase"/>
</dbReference>
<dbReference type="InterPro" id="IPR036157">
    <property type="entry name" value="dUTPase-like_sf"/>
</dbReference>
<dbReference type="AlphaFoldDB" id="A0A1G2LP89"/>
<evidence type="ECO:0000313" key="3">
    <source>
        <dbReference type="EMBL" id="OHA13416.1"/>
    </source>
</evidence>